<gene>
    <name evidence="1" type="ORF">HU200_011131</name>
</gene>
<dbReference type="Proteomes" id="UP000636709">
    <property type="component" value="Unassembled WGS sequence"/>
</dbReference>
<dbReference type="AlphaFoldDB" id="A0A835KMY8"/>
<reference evidence="1" key="1">
    <citation type="submission" date="2020-07" db="EMBL/GenBank/DDBJ databases">
        <title>Genome sequence and genetic diversity analysis of an under-domesticated orphan crop, white fonio (Digitaria exilis).</title>
        <authorList>
            <person name="Bennetzen J.L."/>
            <person name="Chen S."/>
            <person name="Ma X."/>
            <person name="Wang X."/>
            <person name="Yssel A.E.J."/>
            <person name="Chaluvadi S.R."/>
            <person name="Johnson M."/>
            <person name="Gangashetty P."/>
            <person name="Hamidou F."/>
            <person name="Sanogo M.D."/>
            <person name="Zwaenepoel A."/>
            <person name="Wallace J."/>
            <person name="Van De Peer Y."/>
            <person name="Van Deynze A."/>
        </authorList>
    </citation>
    <scope>NUCLEOTIDE SEQUENCE</scope>
    <source>
        <tissue evidence="1">Leaves</tissue>
    </source>
</reference>
<protein>
    <submittedName>
        <fullName evidence="1">Uncharacterized protein</fullName>
    </submittedName>
</protein>
<comment type="caution">
    <text evidence="1">The sequence shown here is derived from an EMBL/GenBank/DDBJ whole genome shotgun (WGS) entry which is preliminary data.</text>
</comment>
<accession>A0A835KMY8</accession>
<organism evidence="1 2">
    <name type="scientific">Digitaria exilis</name>
    <dbReference type="NCBI Taxonomy" id="1010633"/>
    <lineage>
        <taxon>Eukaryota</taxon>
        <taxon>Viridiplantae</taxon>
        <taxon>Streptophyta</taxon>
        <taxon>Embryophyta</taxon>
        <taxon>Tracheophyta</taxon>
        <taxon>Spermatophyta</taxon>
        <taxon>Magnoliopsida</taxon>
        <taxon>Liliopsida</taxon>
        <taxon>Poales</taxon>
        <taxon>Poaceae</taxon>
        <taxon>PACMAD clade</taxon>
        <taxon>Panicoideae</taxon>
        <taxon>Panicodae</taxon>
        <taxon>Paniceae</taxon>
        <taxon>Anthephorinae</taxon>
        <taxon>Digitaria</taxon>
    </lineage>
</organism>
<evidence type="ECO:0000313" key="2">
    <source>
        <dbReference type="Proteomes" id="UP000636709"/>
    </source>
</evidence>
<sequence>MTELLRVFRDDHHLWCMTGTRRLASLSIGQAEGVR</sequence>
<evidence type="ECO:0000313" key="1">
    <source>
        <dbReference type="EMBL" id="KAF8756309.1"/>
    </source>
</evidence>
<dbReference type="EMBL" id="JACEFO010000821">
    <property type="protein sequence ID" value="KAF8756309.1"/>
    <property type="molecule type" value="Genomic_DNA"/>
</dbReference>
<name>A0A835KMY8_9POAL</name>
<proteinExistence type="predicted"/>
<keyword evidence="2" id="KW-1185">Reference proteome</keyword>